<dbReference type="EMBL" id="CP029194">
    <property type="protein sequence ID" value="QES18739.1"/>
    <property type="molecule type" value="Genomic_DNA"/>
</dbReference>
<dbReference type="Proteomes" id="UP000324106">
    <property type="component" value="Chromosome"/>
</dbReference>
<dbReference type="Gene3D" id="2.130.10.10">
    <property type="entry name" value="YVTN repeat-like/Quinoprotein amine dehydrogenase"/>
    <property type="match status" value="2"/>
</dbReference>
<feature type="chain" id="PRO_5038502341" description="Exo-alpha-sialidase" evidence="2">
    <location>
        <begin position="31"/>
        <end position="305"/>
    </location>
</feature>
<evidence type="ECO:0000313" key="3">
    <source>
        <dbReference type="EMBL" id="QES18739.1"/>
    </source>
</evidence>
<feature type="region of interest" description="Disordered" evidence="1">
    <location>
        <begin position="111"/>
        <end position="130"/>
    </location>
</feature>
<protein>
    <recommendedName>
        <fullName evidence="5">Exo-alpha-sialidase</fullName>
    </recommendedName>
</protein>
<evidence type="ECO:0000256" key="2">
    <source>
        <dbReference type="SAM" id="SignalP"/>
    </source>
</evidence>
<evidence type="ECO:0000313" key="4">
    <source>
        <dbReference type="Proteomes" id="UP000324106"/>
    </source>
</evidence>
<sequence length="305" mass="31174">MPAFTNPFRRPRTRALSAVGSAAAGALLLAACGDGTTSEGAAAGSDGAKPTPALHSHIHGLGVDPEDGKLYVATHEGIFTPDDAGSPQLVGNNKDDFMGFTVAGAKTFLASGHPAPDSDQPADHGLIKSTDAGKSWKSASLKGEADFHSLDHAKGVIYGYDSTRGLLRVSKDGTSWQNRAQLQALDFAVNPADPSQVVATTAEGVARSTDGGATFGPGEGAGMEYLSWGSPSALFGVDFTGALSISSDGGATWKKAATVPGGQPQALTAVDERHVLAASQDGIYESQDAGRTFTKRLSVASGDHH</sequence>
<dbReference type="OrthoDB" id="9764804at2"/>
<dbReference type="InterPro" id="IPR054817">
    <property type="entry name" value="Glycosyl_F510_1955-like"/>
</dbReference>
<gene>
    <name evidence="3" type="ORF">DEJ46_06280</name>
</gene>
<proteinExistence type="predicted"/>
<organism evidence="3 4">
    <name type="scientific">Streptomyces venezuelae</name>
    <dbReference type="NCBI Taxonomy" id="54571"/>
    <lineage>
        <taxon>Bacteria</taxon>
        <taxon>Bacillati</taxon>
        <taxon>Actinomycetota</taxon>
        <taxon>Actinomycetes</taxon>
        <taxon>Kitasatosporales</taxon>
        <taxon>Streptomycetaceae</taxon>
        <taxon>Streptomyces</taxon>
    </lineage>
</organism>
<feature type="signal peptide" evidence="2">
    <location>
        <begin position="1"/>
        <end position="30"/>
    </location>
</feature>
<dbReference type="InterPro" id="IPR015943">
    <property type="entry name" value="WD40/YVTN_repeat-like_dom_sf"/>
</dbReference>
<dbReference type="RefSeq" id="WP_150264556.1">
    <property type="nucleotide sequence ID" value="NZ_CP029194.1"/>
</dbReference>
<evidence type="ECO:0008006" key="5">
    <source>
        <dbReference type="Google" id="ProtNLM"/>
    </source>
</evidence>
<dbReference type="CDD" id="cd15482">
    <property type="entry name" value="Sialidase_non-viral"/>
    <property type="match status" value="1"/>
</dbReference>
<name>A0A5P2AR46_STRVZ</name>
<dbReference type="NCBIfam" id="NF045728">
    <property type="entry name" value="glycosyl_F510_1955"/>
    <property type="match status" value="1"/>
</dbReference>
<accession>A0A5P2AR46</accession>
<keyword evidence="2" id="KW-0732">Signal</keyword>
<evidence type="ECO:0000256" key="1">
    <source>
        <dbReference type="SAM" id="MobiDB-lite"/>
    </source>
</evidence>
<reference evidence="3 4" key="1">
    <citation type="submission" date="2018-05" db="EMBL/GenBank/DDBJ databases">
        <title>Streptomyces venezuelae.</title>
        <authorList>
            <person name="Kim W."/>
            <person name="Lee N."/>
            <person name="Cho B.-K."/>
        </authorList>
    </citation>
    <scope>NUCLEOTIDE SEQUENCE [LARGE SCALE GENOMIC DNA]</scope>
    <source>
        <strain evidence="3 4">ATCC 15068</strain>
    </source>
</reference>
<dbReference type="SUPFAM" id="SSF110296">
    <property type="entry name" value="Oligoxyloglucan reducing end-specific cellobiohydrolase"/>
    <property type="match status" value="1"/>
</dbReference>
<dbReference type="AlphaFoldDB" id="A0A5P2AR46"/>